<evidence type="ECO:0000256" key="13">
    <source>
        <dbReference type="ARBA" id="ARBA00022833"/>
    </source>
</evidence>
<evidence type="ECO:0000259" key="22">
    <source>
        <dbReference type="PROSITE" id="PS50089"/>
    </source>
</evidence>
<comment type="catalytic activity">
    <reaction evidence="1">
        <text>S-ubiquitinyl-[E2 ubiquitin-conjugating enzyme]-L-cysteine + [acceptor protein]-L-lysine = [E2 ubiquitin-conjugating enzyme]-L-cysteine + N(6)-ubiquitinyl-[acceptor protein]-L-lysine.</text>
        <dbReference type="EC" id="2.3.2.27"/>
    </reaction>
</comment>
<dbReference type="PROSITE" id="PS50089">
    <property type="entry name" value="ZF_RING_2"/>
    <property type="match status" value="1"/>
</dbReference>
<keyword evidence="15" id="KW-0458">Lysosome</keyword>
<evidence type="ECO:0000256" key="19">
    <source>
        <dbReference type="ARBA" id="ARBA00042305"/>
    </source>
</evidence>
<evidence type="ECO:0000256" key="21">
    <source>
        <dbReference type="SAM" id="MobiDB-lite"/>
    </source>
</evidence>
<keyword evidence="12" id="KW-0833">Ubl conjugation pathway</keyword>
<evidence type="ECO:0000256" key="15">
    <source>
        <dbReference type="ARBA" id="ARBA00023228"/>
    </source>
</evidence>
<dbReference type="InterPro" id="IPR051878">
    <property type="entry name" value="ZNRF_ubiq-protein_ligase"/>
</dbReference>
<evidence type="ECO:0000256" key="16">
    <source>
        <dbReference type="ARBA" id="ARBA00023288"/>
    </source>
</evidence>
<dbReference type="WBParaSite" id="PSAMB.scaffold2639size22071.g18583.t1">
    <property type="protein sequence ID" value="PSAMB.scaffold2639size22071.g18583.t1"/>
    <property type="gene ID" value="PSAMB.scaffold2639size22071.g18583"/>
</dbReference>
<comment type="subcellular location">
    <subcellularLocation>
        <location evidence="3">Endosome</location>
    </subcellularLocation>
    <subcellularLocation>
        <location evidence="4">Lysosome</location>
    </subcellularLocation>
    <subcellularLocation>
        <location evidence="2">Membrane</location>
        <topology evidence="2">Peripheral membrane protein</topology>
    </subcellularLocation>
</comment>
<evidence type="ECO:0000256" key="9">
    <source>
        <dbReference type="ARBA" id="ARBA00022723"/>
    </source>
</evidence>
<comment type="pathway">
    <text evidence="5">Protein modification; protein ubiquitination.</text>
</comment>
<dbReference type="GO" id="GO:0016020">
    <property type="term" value="C:membrane"/>
    <property type="evidence" value="ECO:0007669"/>
    <property type="project" value="UniProtKB-SubCell"/>
</dbReference>
<keyword evidence="9" id="KW-0479">Metal-binding</keyword>
<dbReference type="FunFam" id="3.30.40.10:FF:000235">
    <property type="entry name" value="E3 ubiquitin-protein ligase ZNRF1"/>
    <property type="match status" value="1"/>
</dbReference>
<keyword evidence="13" id="KW-0862">Zinc</keyword>
<dbReference type="GO" id="GO:0005764">
    <property type="term" value="C:lysosome"/>
    <property type="evidence" value="ECO:0007669"/>
    <property type="project" value="UniProtKB-SubCell"/>
</dbReference>
<dbReference type="Proteomes" id="UP000887566">
    <property type="component" value="Unplaced"/>
</dbReference>
<evidence type="ECO:0000256" key="2">
    <source>
        <dbReference type="ARBA" id="ARBA00004170"/>
    </source>
</evidence>
<organism evidence="23 24">
    <name type="scientific">Plectus sambesii</name>
    <dbReference type="NCBI Taxonomy" id="2011161"/>
    <lineage>
        <taxon>Eukaryota</taxon>
        <taxon>Metazoa</taxon>
        <taxon>Ecdysozoa</taxon>
        <taxon>Nematoda</taxon>
        <taxon>Chromadorea</taxon>
        <taxon>Plectida</taxon>
        <taxon>Plectina</taxon>
        <taxon>Plectoidea</taxon>
        <taxon>Plectidae</taxon>
        <taxon>Plectus</taxon>
    </lineage>
</organism>
<protein>
    <recommendedName>
        <fullName evidence="17">E3 ubiquitin-protein ligase ZNRF1</fullName>
        <ecNumber evidence="6">2.3.2.27</ecNumber>
    </recommendedName>
    <alternativeName>
        <fullName evidence="18">RING-type E3 ubiquitin transferase ZNRF1</fullName>
    </alternativeName>
    <alternativeName>
        <fullName evidence="19">Zinc/RING finger protein 1</fullName>
    </alternativeName>
</protein>
<keyword evidence="11 20" id="KW-0863">Zinc-finger</keyword>
<evidence type="ECO:0000313" key="23">
    <source>
        <dbReference type="Proteomes" id="UP000887566"/>
    </source>
</evidence>
<dbReference type="SUPFAM" id="SSF57850">
    <property type="entry name" value="RING/U-box"/>
    <property type="match status" value="1"/>
</dbReference>
<evidence type="ECO:0000256" key="20">
    <source>
        <dbReference type="PROSITE-ProRule" id="PRU00175"/>
    </source>
</evidence>
<name>A0A914VY73_9BILA</name>
<evidence type="ECO:0000256" key="12">
    <source>
        <dbReference type="ARBA" id="ARBA00022786"/>
    </source>
</evidence>
<keyword evidence="23" id="KW-1185">Reference proteome</keyword>
<dbReference type="CDD" id="cd16489">
    <property type="entry name" value="mRING-CH-C4HC2H_ZNRF"/>
    <property type="match status" value="1"/>
</dbReference>
<evidence type="ECO:0000313" key="24">
    <source>
        <dbReference type="WBParaSite" id="PSAMB.scaffold2639size22071.g18583.t1"/>
    </source>
</evidence>
<dbReference type="AlphaFoldDB" id="A0A914VY73"/>
<keyword evidence="10" id="KW-0967">Endosome</keyword>
<evidence type="ECO:0000256" key="1">
    <source>
        <dbReference type="ARBA" id="ARBA00000900"/>
    </source>
</evidence>
<evidence type="ECO:0000256" key="17">
    <source>
        <dbReference type="ARBA" id="ARBA00040227"/>
    </source>
</evidence>
<dbReference type="InterPro" id="IPR001841">
    <property type="entry name" value="Znf_RING"/>
</dbReference>
<dbReference type="GO" id="GO:0008270">
    <property type="term" value="F:zinc ion binding"/>
    <property type="evidence" value="ECO:0007669"/>
    <property type="project" value="UniProtKB-KW"/>
</dbReference>
<dbReference type="GO" id="GO:0061630">
    <property type="term" value="F:ubiquitin protein ligase activity"/>
    <property type="evidence" value="ECO:0007669"/>
    <property type="project" value="UniProtKB-EC"/>
</dbReference>
<dbReference type="Gene3D" id="3.30.160.60">
    <property type="entry name" value="Classic Zinc Finger"/>
    <property type="match status" value="1"/>
</dbReference>
<keyword evidence="14" id="KW-0472">Membrane</keyword>
<dbReference type="PANTHER" id="PTHR46661:SF4">
    <property type="entry name" value="RING-TYPE DOMAIN-CONTAINING PROTEIN"/>
    <property type="match status" value="1"/>
</dbReference>
<reference evidence="24" key="1">
    <citation type="submission" date="2022-11" db="UniProtKB">
        <authorList>
            <consortium name="WormBaseParasite"/>
        </authorList>
    </citation>
    <scope>IDENTIFICATION</scope>
</reference>
<dbReference type="Pfam" id="PF13639">
    <property type="entry name" value="zf-RING_2"/>
    <property type="match status" value="1"/>
</dbReference>
<proteinExistence type="predicted"/>
<evidence type="ECO:0000256" key="18">
    <source>
        <dbReference type="ARBA" id="ARBA00042177"/>
    </source>
</evidence>
<dbReference type="GO" id="GO:0005768">
    <property type="term" value="C:endosome"/>
    <property type="evidence" value="ECO:0007669"/>
    <property type="project" value="UniProtKB-SubCell"/>
</dbReference>
<dbReference type="GO" id="GO:0070936">
    <property type="term" value="P:protein K48-linked ubiquitination"/>
    <property type="evidence" value="ECO:0007669"/>
    <property type="project" value="TreeGrafter"/>
</dbReference>
<keyword evidence="8" id="KW-0519">Myristate</keyword>
<sequence>MGARQSVQTATTTAQQQRQHTRAPSTTVVPATSSNGHAASTSRRSHRTFSLPNANGDSAGPSSNAAVGTDSDSSEELDLQRVLQLPALRFNIPRLRQGGTAGGAGSSQRRALSVFPLFDIKCPVCNKIVPSDEAEVHLVMCLTRPRITYNDDILTENKDECVICFEEMVAGDAIARLPCLCIYHKICIDRWFTKKNCCPEHPGED</sequence>
<feature type="compositionally biased region" description="Low complexity" evidence="21">
    <location>
        <begin position="1"/>
        <end position="18"/>
    </location>
</feature>
<evidence type="ECO:0000256" key="7">
    <source>
        <dbReference type="ARBA" id="ARBA00022679"/>
    </source>
</evidence>
<dbReference type="Gene3D" id="3.30.40.10">
    <property type="entry name" value="Zinc/RING finger domain, C3HC4 (zinc finger)"/>
    <property type="match status" value="1"/>
</dbReference>
<evidence type="ECO:0000256" key="5">
    <source>
        <dbReference type="ARBA" id="ARBA00004906"/>
    </source>
</evidence>
<keyword evidence="16" id="KW-0449">Lipoprotein</keyword>
<dbReference type="PANTHER" id="PTHR46661">
    <property type="entry name" value="E3 UBIQUITIN-PROTEIN LIGASE ZNRF1-LIKE PROTEIN"/>
    <property type="match status" value="1"/>
</dbReference>
<feature type="compositionally biased region" description="Polar residues" evidence="21">
    <location>
        <begin position="24"/>
        <end position="66"/>
    </location>
</feature>
<dbReference type="InterPro" id="IPR013083">
    <property type="entry name" value="Znf_RING/FYVE/PHD"/>
</dbReference>
<accession>A0A914VY73</accession>
<feature type="domain" description="RING-type" evidence="22">
    <location>
        <begin position="161"/>
        <end position="201"/>
    </location>
</feature>
<feature type="region of interest" description="Disordered" evidence="21">
    <location>
        <begin position="1"/>
        <end position="75"/>
    </location>
</feature>
<dbReference type="EC" id="2.3.2.27" evidence="6"/>
<evidence type="ECO:0000256" key="11">
    <source>
        <dbReference type="ARBA" id="ARBA00022771"/>
    </source>
</evidence>
<evidence type="ECO:0000256" key="10">
    <source>
        <dbReference type="ARBA" id="ARBA00022753"/>
    </source>
</evidence>
<evidence type="ECO:0000256" key="8">
    <source>
        <dbReference type="ARBA" id="ARBA00022707"/>
    </source>
</evidence>
<evidence type="ECO:0000256" key="6">
    <source>
        <dbReference type="ARBA" id="ARBA00012483"/>
    </source>
</evidence>
<evidence type="ECO:0000256" key="14">
    <source>
        <dbReference type="ARBA" id="ARBA00023136"/>
    </source>
</evidence>
<keyword evidence="7" id="KW-0808">Transferase</keyword>
<evidence type="ECO:0000256" key="3">
    <source>
        <dbReference type="ARBA" id="ARBA00004177"/>
    </source>
</evidence>
<evidence type="ECO:0000256" key="4">
    <source>
        <dbReference type="ARBA" id="ARBA00004371"/>
    </source>
</evidence>
<dbReference type="GO" id="GO:0043161">
    <property type="term" value="P:proteasome-mediated ubiquitin-dependent protein catabolic process"/>
    <property type="evidence" value="ECO:0007669"/>
    <property type="project" value="TreeGrafter"/>
</dbReference>